<keyword evidence="5 9" id="KW-1133">Transmembrane helix</keyword>
<keyword evidence="6" id="KW-0406">Ion transport</keyword>
<feature type="transmembrane region" description="Helical" evidence="9">
    <location>
        <begin position="49"/>
        <end position="72"/>
    </location>
</feature>
<keyword evidence="7 9" id="KW-0472">Membrane</keyword>
<keyword evidence="8" id="KW-0407">Ion channel</keyword>
<dbReference type="GO" id="GO:1904669">
    <property type="term" value="P:ATP export"/>
    <property type="evidence" value="ECO:0007669"/>
    <property type="project" value="UniProtKB-ARBA"/>
</dbReference>
<evidence type="ECO:0000313" key="11">
    <source>
        <dbReference type="Proteomes" id="UP001314229"/>
    </source>
</evidence>
<dbReference type="PANTHER" id="PTHR32261">
    <property type="entry name" value="CALCIUM HOMEOSTASIS MODULATOR PROTEIN"/>
    <property type="match status" value="1"/>
</dbReference>
<keyword evidence="3" id="KW-0813">Transport</keyword>
<proteinExistence type="inferred from homology"/>
<evidence type="ECO:0000256" key="6">
    <source>
        <dbReference type="ARBA" id="ARBA00023065"/>
    </source>
</evidence>
<feature type="transmembrane region" description="Helical" evidence="9">
    <location>
        <begin position="180"/>
        <end position="199"/>
    </location>
</feature>
<comment type="caution">
    <text evidence="10">The sequence shown here is derived from an EMBL/GenBank/DDBJ whole genome shotgun (WGS) entry which is preliminary data.</text>
</comment>
<dbReference type="GO" id="GO:0005886">
    <property type="term" value="C:plasma membrane"/>
    <property type="evidence" value="ECO:0007669"/>
    <property type="project" value="TreeGrafter"/>
</dbReference>
<protein>
    <submittedName>
        <fullName evidence="10">Calcium homeostasis modulator protein 6-like</fullName>
    </submittedName>
</protein>
<dbReference type="InterPro" id="IPR029569">
    <property type="entry name" value="CALHM"/>
</dbReference>
<keyword evidence="4 9" id="KW-0812">Transmembrane</keyword>
<reference evidence="10 11" key="1">
    <citation type="submission" date="2024-01" db="EMBL/GenBank/DDBJ databases">
        <authorList>
            <person name="Alioto T."/>
            <person name="Alioto T."/>
            <person name="Gomez Garrido J."/>
        </authorList>
    </citation>
    <scope>NUCLEOTIDE SEQUENCE [LARGE SCALE GENOMIC DNA]</scope>
</reference>
<dbReference type="Pfam" id="PF14798">
    <property type="entry name" value="Ca_hom_mod"/>
    <property type="match status" value="1"/>
</dbReference>
<dbReference type="AlphaFoldDB" id="A0AAV1NQ17"/>
<feature type="transmembrane region" description="Helical" evidence="9">
    <location>
        <begin position="107"/>
        <end position="127"/>
    </location>
</feature>
<evidence type="ECO:0000256" key="2">
    <source>
        <dbReference type="ARBA" id="ARBA00008497"/>
    </source>
</evidence>
<sequence length="236" mass="26772">MPIEANLIGRLKDELGDNPVVSNVVLAFLLAGVEKMLEVEFTCPCDPEWSTWSVVPFFVIPAVTASLLMLLIHGVSKKKTNNKNTHENNKEKESKIKNKIQNIIKNIVKIFLFSGLPLIVWMALMLLNGDYYVCGYSDWPGRFVTADKSSLKWCEPTNTTSYPSGELLTHSYKLYIWSQWYGNVMVGVLLFFLIVYIICKTMSKCCKKNNKEEAVAAMPLQDRKQDKAQQTCECSV</sequence>
<evidence type="ECO:0000256" key="4">
    <source>
        <dbReference type="ARBA" id="ARBA00022692"/>
    </source>
</evidence>
<accession>A0AAV1NQ17</accession>
<evidence type="ECO:0000256" key="9">
    <source>
        <dbReference type="SAM" id="Phobius"/>
    </source>
</evidence>
<comment type="subcellular location">
    <subcellularLocation>
        <location evidence="1">Membrane</location>
        <topology evidence="1">Multi-pass membrane protein</topology>
    </subcellularLocation>
</comment>
<gene>
    <name evidence="10" type="ORF">FSCOSCO3_A025907</name>
</gene>
<dbReference type="EMBL" id="CAWUFR010000051">
    <property type="protein sequence ID" value="CAK6961575.1"/>
    <property type="molecule type" value="Genomic_DNA"/>
</dbReference>
<keyword evidence="11" id="KW-1185">Reference proteome</keyword>
<dbReference type="GO" id="GO:0005261">
    <property type="term" value="F:monoatomic cation channel activity"/>
    <property type="evidence" value="ECO:0007669"/>
    <property type="project" value="TreeGrafter"/>
</dbReference>
<evidence type="ECO:0000256" key="8">
    <source>
        <dbReference type="ARBA" id="ARBA00023303"/>
    </source>
</evidence>
<dbReference type="Proteomes" id="UP001314229">
    <property type="component" value="Unassembled WGS sequence"/>
</dbReference>
<organism evidence="10 11">
    <name type="scientific">Scomber scombrus</name>
    <name type="common">Atlantic mackerel</name>
    <name type="synonym">Scomber vernalis</name>
    <dbReference type="NCBI Taxonomy" id="13677"/>
    <lineage>
        <taxon>Eukaryota</taxon>
        <taxon>Metazoa</taxon>
        <taxon>Chordata</taxon>
        <taxon>Craniata</taxon>
        <taxon>Vertebrata</taxon>
        <taxon>Euteleostomi</taxon>
        <taxon>Actinopterygii</taxon>
        <taxon>Neopterygii</taxon>
        <taxon>Teleostei</taxon>
        <taxon>Neoteleostei</taxon>
        <taxon>Acanthomorphata</taxon>
        <taxon>Pelagiaria</taxon>
        <taxon>Scombriformes</taxon>
        <taxon>Scombridae</taxon>
        <taxon>Scomber</taxon>
    </lineage>
</organism>
<evidence type="ECO:0000313" key="10">
    <source>
        <dbReference type="EMBL" id="CAK6961575.1"/>
    </source>
</evidence>
<dbReference type="PANTHER" id="PTHR32261:SF4">
    <property type="entry name" value="CALCIUM HOMEOSTASIS MODULATOR PROTEIN 6"/>
    <property type="match status" value="1"/>
</dbReference>
<evidence type="ECO:0000256" key="3">
    <source>
        <dbReference type="ARBA" id="ARBA00022448"/>
    </source>
</evidence>
<evidence type="ECO:0000256" key="1">
    <source>
        <dbReference type="ARBA" id="ARBA00004141"/>
    </source>
</evidence>
<comment type="similarity">
    <text evidence="2">Belongs to the CALHM family.</text>
</comment>
<evidence type="ECO:0000256" key="7">
    <source>
        <dbReference type="ARBA" id="ARBA00023136"/>
    </source>
</evidence>
<evidence type="ECO:0000256" key="5">
    <source>
        <dbReference type="ARBA" id="ARBA00022989"/>
    </source>
</evidence>
<name>A0AAV1NQ17_SCOSC</name>